<evidence type="ECO:0000313" key="3">
    <source>
        <dbReference type="Proteomes" id="UP000435649"/>
    </source>
</evidence>
<dbReference type="Gene3D" id="1.10.10.10">
    <property type="entry name" value="Winged helix-like DNA-binding domain superfamily/Winged helix DNA-binding domain"/>
    <property type="match status" value="1"/>
</dbReference>
<dbReference type="InterPro" id="IPR001845">
    <property type="entry name" value="HTH_ArsR_DNA-bd_dom"/>
</dbReference>
<name>A0A844FZI6_9BACT</name>
<reference evidence="2 3" key="1">
    <citation type="submission" date="2019-08" db="EMBL/GenBank/DDBJ databases">
        <title>In-depth cultivation of the pig gut microbiome towards novel bacterial diversity and tailored functional studies.</title>
        <authorList>
            <person name="Wylensek D."/>
            <person name="Hitch T.C.A."/>
            <person name="Clavel T."/>
        </authorList>
    </citation>
    <scope>NUCLEOTIDE SEQUENCE [LARGE SCALE GENOMIC DNA]</scope>
    <source>
        <strain evidence="2 3">BBE-744-WT-12</strain>
    </source>
</reference>
<dbReference type="InterPro" id="IPR036388">
    <property type="entry name" value="WH-like_DNA-bd_sf"/>
</dbReference>
<protein>
    <submittedName>
        <fullName evidence="2">ArsR family transcriptional regulator</fullName>
    </submittedName>
</protein>
<accession>A0A844FZI6</accession>
<proteinExistence type="predicted"/>
<evidence type="ECO:0000313" key="2">
    <source>
        <dbReference type="EMBL" id="MST96707.1"/>
    </source>
</evidence>
<dbReference type="Pfam" id="PF01022">
    <property type="entry name" value="HTH_5"/>
    <property type="match status" value="1"/>
</dbReference>
<dbReference type="Proteomes" id="UP000435649">
    <property type="component" value="Unassembled WGS sequence"/>
</dbReference>
<feature type="domain" description="HTH arsR-type" evidence="1">
    <location>
        <begin position="19"/>
        <end position="41"/>
    </location>
</feature>
<dbReference type="GO" id="GO:0003700">
    <property type="term" value="F:DNA-binding transcription factor activity"/>
    <property type="evidence" value="ECO:0007669"/>
    <property type="project" value="InterPro"/>
</dbReference>
<sequence>MRLNIRFLRVHSGWRVPNLAEALQKSRPTVERHLRKLRNAGTL</sequence>
<evidence type="ECO:0000259" key="1">
    <source>
        <dbReference type="Pfam" id="PF01022"/>
    </source>
</evidence>
<comment type="caution">
    <text evidence="2">The sequence shown here is derived from an EMBL/GenBank/DDBJ whole genome shotgun (WGS) entry which is preliminary data.</text>
</comment>
<dbReference type="SUPFAM" id="SSF46785">
    <property type="entry name" value="Winged helix' DNA-binding domain"/>
    <property type="match status" value="1"/>
</dbReference>
<dbReference type="EMBL" id="VUNS01000005">
    <property type="protein sequence ID" value="MST96707.1"/>
    <property type="molecule type" value="Genomic_DNA"/>
</dbReference>
<organism evidence="2 3">
    <name type="scientific">Victivallis lenta</name>
    <dbReference type="NCBI Taxonomy" id="2606640"/>
    <lineage>
        <taxon>Bacteria</taxon>
        <taxon>Pseudomonadati</taxon>
        <taxon>Lentisphaerota</taxon>
        <taxon>Lentisphaeria</taxon>
        <taxon>Victivallales</taxon>
        <taxon>Victivallaceae</taxon>
        <taxon>Victivallis</taxon>
    </lineage>
</organism>
<keyword evidence="3" id="KW-1185">Reference proteome</keyword>
<dbReference type="InterPro" id="IPR036390">
    <property type="entry name" value="WH_DNA-bd_sf"/>
</dbReference>
<gene>
    <name evidence="2" type="ORF">FYJ85_06570</name>
</gene>
<dbReference type="AlphaFoldDB" id="A0A844FZI6"/>